<reference evidence="1" key="1">
    <citation type="submission" date="2022-11" db="EMBL/GenBank/DDBJ databases">
        <title>beta-Carotene-producing bacterium, Jeongeuplla avenae sp. nov., alleviates the salt stress of Arabidopsis seedlings.</title>
        <authorList>
            <person name="Jiang L."/>
            <person name="Lee J."/>
        </authorList>
    </citation>
    <scope>NUCLEOTIDE SEQUENCE</scope>
    <source>
        <strain evidence="1">DY_R2A_6</strain>
    </source>
</reference>
<protein>
    <submittedName>
        <fullName evidence="1">CmpA/NrtA family ABC transporter substrate-binding protein</fullName>
    </submittedName>
</protein>
<evidence type="ECO:0000313" key="2">
    <source>
        <dbReference type="Proteomes" id="UP001163223"/>
    </source>
</evidence>
<keyword evidence="2" id="KW-1185">Reference proteome</keyword>
<dbReference type="Proteomes" id="UP001163223">
    <property type="component" value="Chromosome"/>
</dbReference>
<organism evidence="1 2">
    <name type="scientific">Antarcticirhabdus aurantiaca</name>
    <dbReference type="NCBI Taxonomy" id="2606717"/>
    <lineage>
        <taxon>Bacteria</taxon>
        <taxon>Pseudomonadati</taxon>
        <taxon>Pseudomonadota</taxon>
        <taxon>Alphaproteobacteria</taxon>
        <taxon>Hyphomicrobiales</taxon>
        <taxon>Aurantimonadaceae</taxon>
        <taxon>Antarcticirhabdus</taxon>
    </lineage>
</organism>
<name>A0ACD4NT50_9HYPH</name>
<accession>A0ACD4NT50</accession>
<sequence length="421" mass="45368">MTRTVTLGFIPLIDAAVPIAAAEIGFAAREGLDLRLVKEVSWANIRDRLAFRQFDVAHMLAPMTVASQLGIGSNPYPVVTPVALGRGGNAITLSTALFAAMEASGEDVSAGDAASHARALKRVVDARRADGRPPLVFAVVYPFSAHNYEFRFFMGSAGIDPDRDVRMTVVPPPLMADALMAGAVDGFCVNAPWNMLAVERGAGRIVAVKADIWPASPEKVLGMRPDLLDEDRDTACRLVVAMHAAARWCDDPANRSDLAAILARPDRMDVPGDVVRRLLDGEVTVDPAGTVRRIPDYLRFAEGAATFPWISQALWIYAQMLRWGQVAPSQEAQAAAARAFRPDVWREALAGSGVPIPAQDRRVEGALAAPAEIPTLSGGPLVLPPDRFGDDRPFDPDRIEDYVSGFSVRTSLRERQALAGE</sequence>
<proteinExistence type="predicted"/>
<dbReference type="EMBL" id="CP113520">
    <property type="protein sequence ID" value="WAJ30175.1"/>
    <property type="molecule type" value="Genomic_DNA"/>
</dbReference>
<gene>
    <name evidence="1" type="ORF">OXU80_08195</name>
</gene>
<evidence type="ECO:0000313" key="1">
    <source>
        <dbReference type="EMBL" id="WAJ30175.1"/>
    </source>
</evidence>